<feature type="transmembrane region" description="Helical" evidence="1">
    <location>
        <begin position="57"/>
        <end position="79"/>
    </location>
</feature>
<organism evidence="2 3">
    <name type="scientific">Afipia massiliensis</name>
    <dbReference type="NCBI Taxonomy" id="211460"/>
    <lineage>
        <taxon>Bacteria</taxon>
        <taxon>Pseudomonadati</taxon>
        <taxon>Pseudomonadota</taxon>
        <taxon>Alphaproteobacteria</taxon>
        <taxon>Hyphomicrobiales</taxon>
        <taxon>Nitrobacteraceae</taxon>
        <taxon>Afipia</taxon>
    </lineage>
</organism>
<protein>
    <submittedName>
        <fullName evidence="2">Uncharacterized protein</fullName>
    </submittedName>
</protein>
<reference evidence="2 3" key="1">
    <citation type="submission" date="2020-08" db="EMBL/GenBank/DDBJ databases">
        <title>Genomic Encyclopedia of Type Strains, Phase IV (KMG-IV): sequencing the most valuable type-strain genomes for metagenomic binning, comparative biology and taxonomic classification.</title>
        <authorList>
            <person name="Goeker M."/>
        </authorList>
    </citation>
    <scope>NUCLEOTIDE SEQUENCE [LARGE SCALE GENOMIC DNA]</scope>
    <source>
        <strain evidence="2 3">DSM 17498</strain>
    </source>
</reference>
<dbReference type="RefSeq" id="WP_184090044.1">
    <property type="nucleotide sequence ID" value="NZ_JACHIJ010000009.1"/>
</dbReference>
<keyword evidence="1" id="KW-1133">Transmembrane helix</keyword>
<accession>A0A840N8T4</accession>
<gene>
    <name evidence="2" type="ORF">HNQ36_004975</name>
</gene>
<keyword evidence="1" id="KW-0812">Transmembrane</keyword>
<evidence type="ECO:0000313" key="2">
    <source>
        <dbReference type="EMBL" id="MBB5054964.1"/>
    </source>
</evidence>
<feature type="transmembrane region" description="Helical" evidence="1">
    <location>
        <begin position="86"/>
        <end position="109"/>
    </location>
</feature>
<sequence>MNTVTPTAADSAAPVPRMLGLRTVLIVLALIEAWFGISDAPVLFGDTSHIGSGIGSGLVKAHLAAHPVLAVAAIAFASLGYVRHAIIALGTIIIMTWLSDMPSVIAHGLEFKSAFSAVETTAKVIAFPLIAACAIAYAAHNEHLGRATFLVAVPTLFNVVLIVGFAIGVMIYGF</sequence>
<dbReference type="Proteomes" id="UP000521227">
    <property type="component" value="Unassembled WGS sequence"/>
</dbReference>
<feature type="transmembrane region" description="Helical" evidence="1">
    <location>
        <begin position="19"/>
        <end position="37"/>
    </location>
</feature>
<dbReference type="EMBL" id="JACHIJ010000009">
    <property type="protein sequence ID" value="MBB5054964.1"/>
    <property type="molecule type" value="Genomic_DNA"/>
</dbReference>
<proteinExistence type="predicted"/>
<feature type="transmembrane region" description="Helical" evidence="1">
    <location>
        <begin position="121"/>
        <end position="140"/>
    </location>
</feature>
<comment type="caution">
    <text evidence="2">The sequence shown here is derived from an EMBL/GenBank/DDBJ whole genome shotgun (WGS) entry which is preliminary data.</text>
</comment>
<dbReference type="AlphaFoldDB" id="A0A840N8T4"/>
<name>A0A840N8T4_9BRAD</name>
<feature type="transmembrane region" description="Helical" evidence="1">
    <location>
        <begin position="147"/>
        <end position="172"/>
    </location>
</feature>
<evidence type="ECO:0000313" key="3">
    <source>
        <dbReference type="Proteomes" id="UP000521227"/>
    </source>
</evidence>
<evidence type="ECO:0000256" key="1">
    <source>
        <dbReference type="SAM" id="Phobius"/>
    </source>
</evidence>
<keyword evidence="1" id="KW-0472">Membrane</keyword>